<proteinExistence type="predicted"/>
<evidence type="ECO:0000313" key="2">
    <source>
        <dbReference type="EMBL" id="CAH0556113.1"/>
    </source>
</evidence>
<sequence length="78" mass="9464">MMFICLWCIFIIHVFFAKSFTEEDCDNPFKKIRWCNLGNRTYYWYSVTNECKLQLWWGCGQFKTLEECRTVAIPICTE</sequence>
<reference evidence="2" key="1">
    <citation type="submission" date="2021-12" db="EMBL/GenBank/DDBJ databases">
        <authorList>
            <person name="King R."/>
        </authorList>
    </citation>
    <scope>NUCLEOTIDE SEQUENCE</scope>
</reference>
<dbReference type="Proteomes" id="UP001154078">
    <property type="component" value="Chromosome 4"/>
</dbReference>
<dbReference type="AlphaFoldDB" id="A0A9P0B835"/>
<dbReference type="GO" id="GO:0004867">
    <property type="term" value="F:serine-type endopeptidase inhibitor activity"/>
    <property type="evidence" value="ECO:0007669"/>
    <property type="project" value="InterPro"/>
</dbReference>
<organism evidence="2 3">
    <name type="scientific">Brassicogethes aeneus</name>
    <name type="common">Rape pollen beetle</name>
    <name type="synonym">Meligethes aeneus</name>
    <dbReference type="NCBI Taxonomy" id="1431903"/>
    <lineage>
        <taxon>Eukaryota</taxon>
        <taxon>Metazoa</taxon>
        <taxon>Ecdysozoa</taxon>
        <taxon>Arthropoda</taxon>
        <taxon>Hexapoda</taxon>
        <taxon>Insecta</taxon>
        <taxon>Pterygota</taxon>
        <taxon>Neoptera</taxon>
        <taxon>Endopterygota</taxon>
        <taxon>Coleoptera</taxon>
        <taxon>Polyphaga</taxon>
        <taxon>Cucujiformia</taxon>
        <taxon>Nitidulidae</taxon>
        <taxon>Meligethinae</taxon>
        <taxon>Brassicogethes</taxon>
    </lineage>
</organism>
<evidence type="ECO:0000313" key="3">
    <source>
        <dbReference type="Proteomes" id="UP001154078"/>
    </source>
</evidence>
<feature type="signal peptide" evidence="1">
    <location>
        <begin position="1"/>
        <end position="17"/>
    </location>
</feature>
<gene>
    <name evidence="2" type="ORF">MELIAE_LOCUS7303</name>
</gene>
<dbReference type="InterPro" id="IPR036880">
    <property type="entry name" value="Kunitz_BPTI_sf"/>
</dbReference>
<evidence type="ECO:0000256" key="1">
    <source>
        <dbReference type="SAM" id="SignalP"/>
    </source>
</evidence>
<accession>A0A9P0B835</accession>
<protein>
    <submittedName>
        <fullName evidence="2">Uncharacterized protein</fullName>
    </submittedName>
</protein>
<dbReference type="EMBL" id="OV121135">
    <property type="protein sequence ID" value="CAH0556113.1"/>
    <property type="molecule type" value="Genomic_DNA"/>
</dbReference>
<keyword evidence="3" id="KW-1185">Reference proteome</keyword>
<dbReference type="SUPFAM" id="SSF57362">
    <property type="entry name" value="BPTI-like"/>
    <property type="match status" value="1"/>
</dbReference>
<feature type="chain" id="PRO_5040494230" evidence="1">
    <location>
        <begin position="18"/>
        <end position="78"/>
    </location>
</feature>
<keyword evidence="1" id="KW-0732">Signal</keyword>
<dbReference type="OrthoDB" id="6775666at2759"/>
<name>A0A9P0B835_BRAAE</name>